<gene>
    <name evidence="2" type="primary">U5/U6</name>
</gene>
<feature type="transmembrane region" description="Helical" evidence="1">
    <location>
        <begin position="79"/>
        <end position="100"/>
    </location>
</feature>
<evidence type="ECO:0000256" key="1">
    <source>
        <dbReference type="SAM" id="Phobius"/>
    </source>
</evidence>
<accession>D3GGM0</accession>
<dbReference type="GeneID" id="8888120"/>
<organism evidence="2 3">
    <name type="scientific">Hapavirus ngaingan</name>
    <dbReference type="NCBI Taxonomy" id="1972623"/>
    <lineage>
        <taxon>Viruses</taxon>
        <taxon>Riboviria</taxon>
        <taxon>Orthornavirae</taxon>
        <taxon>Negarnaviricota</taxon>
        <taxon>Haploviricotina</taxon>
        <taxon>Monjiviricetes</taxon>
        <taxon>Mononegavirales</taxon>
        <taxon>Rhabdoviridae</taxon>
        <taxon>Alpharhabdovirinae</taxon>
        <taxon>Hapavirus</taxon>
    </lineage>
</organism>
<dbReference type="EMBL" id="FJ715959">
    <property type="protein sequence ID" value="ACX83611.1"/>
    <property type="molecule type" value="Viral_cRNA"/>
</dbReference>
<keyword evidence="1" id="KW-0812">Transmembrane</keyword>
<protein>
    <submittedName>
        <fullName evidence="2">Uncharacterized protein U5/U6</fullName>
    </submittedName>
</protein>
<name>D3GGM0_9RHAB</name>
<sequence length="112" mass="13041">MVAWWTIIILLSFKIMDFPGVIATPTLFRSMINETDLDITSRIMNYNIGPFLEKFKKFQEDLKSIWSKIKDKIEIIKSYIIILIIIAVIVVITLVTLKCFSRMITCYKSLTS</sequence>
<keyword evidence="1" id="KW-0472">Membrane</keyword>
<reference evidence="2 3" key="1">
    <citation type="journal article" date="2010" name="Virology">
        <title>Ngaingan virus, a macropod-associated rhabdovirus, contains a second glycoprotein gene and seven novel open reading frames.</title>
        <authorList>
            <person name="Gubala A."/>
            <person name="Davis S."/>
            <person name="Weir R."/>
            <person name="Melville L."/>
            <person name="Cowled C."/>
            <person name="Walker P."/>
            <person name="Boyle D."/>
        </authorList>
    </citation>
    <scope>NUCLEOTIDE SEQUENCE [LARGE SCALE GENOMIC DNA]</scope>
    <source>
        <strain evidence="2">MRM14556</strain>
    </source>
</reference>
<evidence type="ECO:0000313" key="2">
    <source>
        <dbReference type="EMBL" id="ACX83611.1"/>
    </source>
</evidence>
<keyword evidence="1" id="KW-1133">Transmembrane helix</keyword>
<dbReference type="Proteomes" id="UP000154509">
    <property type="component" value="Segment"/>
</dbReference>
<keyword evidence="3" id="KW-1185">Reference proteome</keyword>
<proteinExistence type="predicted"/>
<dbReference type="RefSeq" id="YP_003518292.1">
    <property type="nucleotide sequence ID" value="NC_013955.1"/>
</dbReference>
<evidence type="ECO:0000313" key="3">
    <source>
        <dbReference type="Proteomes" id="UP000154509"/>
    </source>
</evidence>